<evidence type="ECO:0000256" key="16">
    <source>
        <dbReference type="ARBA" id="ARBA00047899"/>
    </source>
</evidence>
<dbReference type="FunFam" id="3.80.10.10:FF:000416">
    <property type="entry name" value="Probable leucine-rich repeat receptor-like protein kinase At5g63930"/>
    <property type="match status" value="1"/>
</dbReference>
<evidence type="ECO:0000256" key="11">
    <source>
        <dbReference type="ARBA" id="ARBA00022840"/>
    </source>
</evidence>
<keyword evidence="21" id="KW-1185">Reference proteome</keyword>
<evidence type="ECO:0000256" key="17">
    <source>
        <dbReference type="ARBA" id="ARBA00048679"/>
    </source>
</evidence>
<dbReference type="GO" id="GO:0004674">
    <property type="term" value="F:protein serine/threonine kinase activity"/>
    <property type="evidence" value="ECO:0007669"/>
    <property type="project" value="UniProtKB-EC"/>
</dbReference>
<keyword evidence="14" id="KW-0675">Receptor</keyword>
<dbReference type="InParanoid" id="A0A1E7F000"/>
<keyword evidence="13 19" id="KW-0472">Membrane</keyword>
<feature type="compositionally biased region" description="Low complexity" evidence="18">
    <location>
        <begin position="206"/>
        <end position="223"/>
    </location>
</feature>
<evidence type="ECO:0000256" key="9">
    <source>
        <dbReference type="ARBA" id="ARBA00022737"/>
    </source>
</evidence>
<keyword evidence="9" id="KW-0677">Repeat</keyword>
<feature type="region of interest" description="Disordered" evidence="18">
    <location>
        <begin position="95"/>
        <end position="126"/>
    </location>
</feature>
<keyword evidence="11" id="KW-0067">ATP-binding</keyword>
<keyword evidence="6" id="KW-0808">Transferase</keyword>
<dbReference type="PANTHER" id="PTHR48057">
    <property type="entry name" value="LEUCINE-RICH REPEAT SERINE/THREONINE-PROTEIN KINASE 1"/>
    <property type="match status" value="1"/>
</dbReference>
<evidence type="ECO:0000256" key="2">
    <source>
        <dbReference type="ARBA" id="ARBA00012513"/>
    </source>
</evidence>
<evidence type="ECO:0000256" key="5">
    <source>
        <dbReference type="ARBA" id="ARBA00022614"/>
    </source>
</evidence>
<evidence type="ECO:0000256" key="13">
    <source>
        <dbReference type="ARBA" id="ARBA00023136"/>
    </source>
</evidence>
<dbReference type="Proteomes" id="UP000095751">
    <property type="component" value="Unassembled WGS sequence"/>
</dbReference>
<keyword evidence="3" id="KW-1003">Cell membrane</keyword>
<dbReference type="EMBL" id="KV784368">
    <property type="protein sequence ID" value="OEU11409.1"/>
    <property type="molecule type" value="Genomic_DNA"/>
</dbReference>
<feature type="region of interest" description="Disordered" evidence="18">
    <location>
        <begin position="1181"/>
        <end position="1201"/>
    </location>
</feature>
<keyword evidence="12 19" id="KW-1133">Transmembrane helix</keyword>
<evidence type="ECO:0000256" key="1">
    <source>
        <dbReference type="ARBA" id="ARBA00004251"/>
    </source>
</evidence>
<dbReference type="InterPro" id="IPR052595">
    <property type="entry name" value="LRRC69/RLP"/>
</dbReference>
<feature type="region of interest" description="Disordered" evidence="18">
    <location>
        <begin position="188"/>
        <end position="223"/>
    </location>
</feature>
<feature type="region of interest" description="Disordered" evidence="18">
    <location>
        <begin position="23"/>
        <end position="57"/>
    </location>
</feature>
<keyword evidence="8" id="KW-0732">Signal</keyword>
<dbReference type="SUPFAM" id="SSF52058">
    <property type="entry name" value="L domain-like"/>
    <property type="match status" value="1"/>
</dbReference>
<dbReference type="FunFam" id="3.80.10.10:FF:000400">
    <property type="entry name" value="Nuclear pore complex protein NUP107"/>
    <property type="match status" value="1"/>
</dbReference>
<evidence type="ECO:0000256" key="4">
    <source>
        <dbReference type="ARBA" id="ARBA00022553"/>
    </source>
</evidence>
<evidence type="ECO:0000256" key="12">
    <source>
        <dbReference type="ARBA" id="ARBA00022989"/>
    </source>
</evidence>
<dbReference type="EC" id="2.7.11.1" evidence="2"/>
<comment type="catalytic activity">
    <reaction evidence="16">
        <text>L-threonyl-[protein] + ATP = O-phospho-L-threonyl-[protein] + ADP + H(+)</text>
        <dbReference type="Rhea" id="RHEA:46608"/>
        <dbReference type="Rhea" id="RHEA-COMP:11060"/>
        <dbReference type="Rhea" id="RHEA-COMP:11605"/>
        <dbReference type="ChEBI" id="CHEBI:15378"/>
        <dbReference type="ChEBI" id="CHEBI:30013"/>
        <dbReference type="ChEBI" id="CHEBI:30616"/>
        <dbReference type="ChEBI" id="CHEBI:61977"/>
        <dbReference type="ChEBI" id="CHEBI:456216"/>
        <dbReference type="EC" id="2.7.11.1"/>
    </reaction>
</comment>
<dbReference type="OrthoDB" id="204884at2759"/>
<keyword evidence="5" id="KW-0433">Leucine-rich repeat</keyword>
<feature type="transmembrane region" description="Helical" evidence="19">
    <location>
        <begin position="299"/>
        <end position="320"/>
    </location>
</feature>
<evidence type="ECO:0000256" key="15">
    <source>
        <dbReference type="ARBA" id="ARBA00023180"/>
    </source>
</evidence>
<feature type="compositionally biased region" description="Polar residues" evidence="18">
    <location>
        <begin position="1192"/>
        <end position="1201"/>
    </location>
</feature>
<evidence type="ECO:0000256" key="7">
    <source>
        <dbReference type="ARBA" id="ARBA00022692"/>
    </source>
</evidence>
<dbReference type="PANTHER" id="PTHR48057:SF7">
    <property type="entry name" value="LEUCINE-RICH REPEAT SERINE_THREONINE-PROTEIN KINASE 1"/>
    <property type="match status" value="1"/>
</dbReference>
<name>A0A1E7F000_9STRA</name>
<comment type="catalytic activity">
    <reaction evidence="17">
        <text>L-seryl-[protein] + ATP = O-phospho-L-seryl-[protein] + ADP + H(+)</text>
        <dbReference type="Rhea" id="RHEA:17989"/>
        <dbReference type="Rhea" id="RHEA-COMP:9863"/>
        <dbReference type="Rhea" id="RHEA-COMP:11604"/>
        <dbReference type="ChEBI" id="CHEBI:15378"/>
        <dbReference type="ChEBI" id="CHEBI:29999"/>
        <dbReference type="ChEBI" id="CHEBI:30616"/>
        <dbReference type="ChEBI" id="CHEBI:83421"/>
        <dbReference type="ChEBI" id="CHEBI:456216"/>
        <dbReference type="EC" id="2.7.11.1"/>
    </reaction>
</comment>
<protein>
    <recommendedName>
        <fullName evidence="2">non-specific serine/threonine protein kinase</fullName>
        <ecNumber evidence="2">2.7.11.1</ecNumber>
    </recommendedName>
</protein>
<evidence type="ECO:0000313" key="21">
    <source>
        <dbReference type="Proteomes" id="UP000095751"/>
    </source>
</evidence>
<comment type="subcellular location">
    <subcellularLocation>
        <location evidence="1">Cell membrane</location>
        <topology evidence="1">Single-pass type I membrane protein</topology>
    </subcellularLocation>
</comment>
<feature type="transmembrane region" description="Helical" evidence="19">
    <location>
        <begin position="408"/>
        <end position="429"/>
    </location>
</feature>
<keyword evidence="7 19" id="KW-0812">Transmembrane</keyword>
<reference evidence="20 21" key="1">
    <citation type="submission" date="2016-09" db="EMBL/GenBank/DDBJ databases">
        <title>Extensive genetic diversity and differential bi-allelic expression allows diatom success in the polar Southern Ocean.</title>
        <authorList>
            <consortium name="DOE Joint Genome Institute"/>
            <person name="Mock T."/>
            <person name="Otillar R.P."/>
            <person name="Strauss J."/>
            <person name="Dupont C."/>
            <person name="Frickenhaus S."/>
            <person name="Maumus F."/>
            <person name="Mcmullan M."/>
            <person name="Sanges R."/>
            <person name="Schmutz J."/>
            <person name="Toseland A."/>
            <person name="Valas R."/>
            <person name="Veluchamy A."/>
            <person name="Ward B.J."/>
            <person name="Allen A."/>
            <person name="Barry K."/>
            <person name="Falciatore A."/>
            <person name="Ferrante M."/>
            <person name="Fortunato A.E."/>
            <person name="Gloeckner G."/>
            <person name="Gruber A."/>
            <person name="Hipkin R."/>
            <person name="Janech M."/>
            <person name="Kroth P."/>
            <person name="Leese F."/>
            <person name="Lindquist E."/>
            <person name="Lyon B.R."/>
            <person name="Martin J."/>
            <person name="Mayer C."/>
            <person name="Parker M."/>
            <person name="Quesneville H."/>
            <person name="Raymond J."/>
            <person name="Uhlig C."/>
            <person name="Valentin K.U."/>
            <person name="Worden A.Z."/>
            <person name="Armbrust E.V."/>
            <person name="Bowler C."/>
            <person name="Green B."/>
            <person name="Moulton V."/>
            <person name="Van Oosterhout C."/>
            <person name="Grigoriev I."/>
        </authorList>
    </citation>
    <scope>NUCLEOTIDE SEQUENCE [LARGE SCALE GENOMIC DNA]</scope>
    <source>
        <strain evidence="20 21">CCMP1102</strain>
    </source>
</reference>
<dbReference type="InterPro" id="IPR003591">
    <property type="entry name" value="Leu-rich_rpt_typical-subtyp"/>
</dbReference>
<accession>A0A1E7F000</accession>
<gene>
    <name evidence="20" type="ORF">FRACYDRAFT_245926</name>
</gene>
<evidence type="ECO:0000256" key="8">
    <source>
        <dbReference type="ARBA" id="ARBA00022729"/>
    </source>
</evidence>
<evidence type="ECO:0000256" key="10">
    <source>
        <dbReference type="ARBA" id="ARBA00022741"/>
    </source>
</evidence>
<dbReference type="KEGG" id="fcy:FRACYDRAFT_245926"/>
<evidence type="ECO:0000256" key="14">
    <source>
        <dbReference type="ARBA" id="ARBA00023170"/>
    </source>
</evidence>
<keyword evidence="15" id="KW-0325">Glycoprotein</keyword>
<keyword evidence="4" id="KW-0597">Phosphoprotein</keyword>
<evidence type="ECO:0000256" key="3">
    <source>
        <dbReference type="ARBA" id="ARBA00022475"/>
    </source>
</evidence>
<dbReference type="InterPro" id="IPR001611">
    <property type="entry name" value="Leu-rich_rpt"/>
</dbReference>
<dbReference type="SMART" id="SM00369">
    <property type="entry name" value="LRR_TYP"/>
    <property type="match status" value="5"/>
</dbReference>
<dbReference type="GO" id="GO:0005524">
    <property type="term" value="F:ATP binding"/>
    <property type="evidence" value="ECO:0007669"/>
    <property type="project" value="UniProtKB-KW"/>
</dbReference>
<evidence type="ECO:0000256" key="18">
    <source>
        <dbReference type="SAM" id="MobiDB-lite"/>
    </source>
</evidence>
<dbReference type="Pfam" id="PF13855">
    <property type="entry name" value="LRR_8"/>
    <property type="match status" value="1"/>
</dbReference>
<evidence type="ECO:0000256" key="6">
    <source>
        <dbReference type="ARBA" id="ARBA00022679"/>
    </source>
</evidence>
<dbReference type="Gene3D" id="3.80.10.10">
    <property type="entry name" value="Ribonuclease Inhibitor"/>
    <property type="match status" value="2"/>
</dbReference>
<keyword evidence="10" id="KW-0547">Nucleotide-binding</keyword>
<feature type="compositionally biased region" description="Polar residues" evidence="18">
    <location>
        <begin position="188"/>
        <end position="198"/>
    </location>
</feature>
<sequence length="1201" mass="132715">MSLTQDNSKSECGGDSICISNGESSPVNIAASDHSSDNIDIDNDDDKNNNNNSKSIGVPVAYASDDFNSIGRSDNNNWVAFASDDFNSIGRCDSNSINESSDNDVSSSLTAEKRTGEKEKKISSTSDTNVEIVHAFSIVLGEDGKNGNGNEKKVAALPVLPNNENIAFNSNTMISDNANNGNCSSISSDGNDDACTSRNDNRSIKDNTNYNNNSDQSNFDTTNNYKNNNVNDIISSNNINVNSNMNVNTNIRNSNQNMSDDIYPSNNNDVIVDTKIITDPYPSDTYSILALHGPIENPAYFSFGLMVYLFQISFLLLMVLSVVHRRWSSIGDDNPGADILAQFIPANVSPLVRATQIMATLAYTIFADSTIRDVAVGVELFPRIKKATPDDRVGCMVFSSMLRLSQGILAIIVTLFLIVSTSNVIDIILNFTAINYISALDDIGFEVIKWGKYGTKFKDEAERIEKLPLPKCISRNHKVLRYWSTFIPIGVILMACLCSVIFLQESNEFWVTKIYRVQFQDKEQGLQMYNGCYEKNEDVIGGRKVYEGHINNSESAHFEYCTDERQWILFKGSATNACGARENNTEVARSSRTDTFDVLTMFEKTWYSSSNTPLDVYFIEDNDKLHATCPSFIDDGKCDLVLNAFDYQYDGGDCCAATCSGSSCGNGLFKNAFGTNITMGDGFPNCTDPNMVPITIRLDNIFSSAEPQYAETNEFPDGESKFPDVFDNTSTIVEILANRSLLLPYQIDYFTSETIKPLLFIDCDGSNVLSIYVDKSMEKQTETIMVSDGAVCNMTIRNSTSSSHFFGKDPIWYVQYTILHEDKQSVESNSVVISQSFSAEDKYSYFKRIPNCYLDKLSDYIDKSTVYTAVGSDPSAKAIDWLMNDESENSSCENSFLSERYALAVIYYTNSNHSNSSWISKTRQCVWPSITCENEAVVNLNLGSNNLAASIPSEIGLLTSLHTLHLYNNQLNGSIPSEIQHMTSLRLLNMNNNQLNDSIPSQIGLMTSLAEIYLEDNELAGPIPSEIQNMTSLKILVLYNNQLDGSIPSEIGLLTSIVKIKLHENMLIGTIPSDIGLMTLLTELRLRNNELTGPIPAQIGNLTALNHLNLKFNKLTGPIPSEIGRLTSLKILYLESNELTGPIPSEIGRLTSLKTLYLYGNYLTGAIPSEVQALFASTENSVMPSDGPSLLPSFSPTDRPK</sequence>
<dbReference type="AlphaFoldDB" id="A0A1E7F000"/>
<organism evidence="20 21">
    <name type="scientific">Fragilariopsis cylindrus CCMP1102</name>
    <dbReference type="NCBI Taxonomy" id="635003"/>
    <lineage>
        <taxon>Eukaryota</taxon>
        <taxon>Sar</taxon>
        <taxon>Stramenopiles</taxon>
        <taxon>Ochrophyta</taxon>
        <taxon>Bacillariophyta</taxon>
        <taxon>Bacillariophyceae</taxon>
        <taxon>Bacillariophycidae</taxon>
        <taxon>Bacillariales</taxon>
        <taxon>Bacillariaceae</taxon>
        <taxon>Fragilariopsis</taxon>
    </lineage>
</organism>
<dbReference type="GO" id="GO:0005886">
    <property type="term" value="C:plasma membrane"/>
    <property type="evidence" value="ECO:0007669"/>
    <property type="project" value="UniProtKB-SubCell"/>
</dbReference>
<evidence type="ECO:0000313" key="20">
    <source>
        <dbReference type="EMBL" id="OEU11409.1"/>
    </source>
</evidence>
<feature type="compositionally biased region" description="Low complexity" evidence="18">
    <location>
        <begin position="95"/>
        <end position="108"/>
    </location>
</feature>
<dbReference type="Pfam" id="PF00560">
    <property type="entry name" value="LRR_1"/>
    <property type="match status" value="4"/>
</dbReference>
<dbReference type="InterPro" id="IPR032675">
    <property type="entry name" value="LRR_dom_sf"/>
</dbReference>
<proteinExistence type="predicted"/>
<feature type="compositionally biased region" description="Basic and acidic residues" evidence="18">
    <location>
        <begin position="111"/>
        <end position="122"/>
    </location>
</feature>
<evidence type="ECO:0000256" key="19">
    <source>
        <dbReference type="SAM" id="Phobius"/>
    </source>
</evidence>
<feature type="transmembrane region" description="Helical" evidence="19">
    <location>
        <begin position="482"/>
        <end position="503"/>
    </location>
</feature>